<name>A0AAW1PW97_9CHLO</name>
<protein>
    <submittedName>
        <fullName evidence="1">Uncharacterized protein</fullName>
    </submittedName>
</protein>
<proteinExistence type="predicted"/>
<sequence>MSDTAPPDPSLADLLQHPGLPKYLGKLYRQIADLRKSRNVCFSAENHFWYLTDNTYDGPVRELCREMCRIVQGLNEAELGTAHSSRVRAELRAAILGMRSVGRTCAKLKPEQTAKTHFKIMQQSSHFPPELVRSVHTARMADAKLSHEQRKTIVVATITLLEQLRAADGERCKLLLPITELLKSGVAGNSVEVLLGTAANFSSLVDDQIRVRKAECDAIMQYTAHFTRNELLSDESAASRCGGSAEWAGPHLAMAAQIALGAFWPPI</sequence>
<keyword evidence="2" id="KW-1185">Reference proteome</keyword>
<gene>
    <name evidence="1" type="ORF">WJX73_000640</name>
</gene>
<dbReference type="EMBL" id="JALJOQ010000006">
    <property type="protein sequence ID" value="KAK9812449.1"/>
    <property type="molecule type" value="Genomic_DNA"/>
</dbReference>
<organism evidence="1 2">
    <name type="scientific">Symbiochloris irregularis</name>
    <dbReference type="NCBI Taxonomy" id="706552"/>
    <lineage>
        <taxon>Eukaryota</taxon>
        <taxon>Viridiplantae</taxon>
        <taxon>Chlorophyta</taxon>
        <taxon>core chlorophytes</taxon>
        <taxon>Trebouxiophyceae</taxon>
        <taxon>Trebouxiales</taxon>
        <taxon>Trebouxiaceae</taxon>
        <taxon>Symbiochloris</taxon>
    </lineage>
</organism>
<dbReference type="AlphaFoldDB" id="A0AAW1PW97"/>
<dbReference type="Proteomes" id="UP001465755">
    <property type="component" value="Unassembled WGS sequence"/>
</dbReference>
<evidence type="ECO:0000313" key="1">
    <source>
        <dbReference type="EMBL" id="KAK9812449.1"/>
    </source>
</evidence>
<reference evidence="1 2" key="1">
    <citation type="journal article" date="2024" name="Nat. Commun.">
        <title>Phylogenomics reveals the evolutionary origins of lichenization in chlorophyte algae.</title>
        <authorList>
            <person name="Puginier C."/>
            <person name="Libourel C."/>
            <person name="Otte J."/>
            <person name="Skaloud P."/>
            <person name="Haon M."/>
            <person name="Grisel S."/>
            <person name="Petersen M."/>
            <person name="Berrin J.G."/>
            <person name="Delaux P.M."/>
            <person name="Dal Grande F."/>
            <person name="Keller J."/>
        </authorList>
    </citation>
    <scope>NUCLEOTIDE SEQUENCE [LARGE SCALE GENOMIC DNA]</scope>
    <source>
        <strain evidence="1 2">SAG 2036</strain>
    </source>
</reference>
<accession>A0AAW1PW97</accession>
<evidence type="ECO:0000313" key="2">
    <source>
        <dbReference type="Proteomes" id="UP001465755"/>
    </source>
</evidence>
<comment type="caution">
    <text evidence="1">The sequence shown here is derived from an EMBL/GenBank/DDBJ whole genome shotgun (WGS) entry which is preliminary data.</text>
</comment>